<dbReference type="AlphaFoldDB" id="A0AAV6LAH7"/>
<keyword evidence="2" id="KW-1185">Reference proteome</keyword>
<dbReference type="EMBL" id="JACTNZ010000002">
    <property type="protein sequence ID" value="KAG5561967.1"/>
    <property type="molecule type" value="Genomic_DNA"/>
</dbReference>
<comment type="caution">
    <text evidence="1">The sequence shown here is derived from an EMBL/GenBank/DDBJ whole genome shotgun (WGS) entry which is preliminary data.</text>
</comment>
<dbReference type="Proteomes" id="UP000823749">
    <property type="component" value="Chromosome 2"/>
</dbReference>
<sequence length="103" mass="11392">MTTCPTHPAQGSDRSGMLAMTLNQYSGPLVILKSSEPELVQAVGDWYHFPSDAHDHDRAAQAELRDLSFNSLVGDIPNNIPSKSLKFVYVLKVNFCGIWLFLA</sequence>
<evidence type="ECO:0000313" key="1">
    <source>
        <dbReference type="EMBL" id="KAG5561967.1"/>
    </source>
</evidence>
<proteinExistence type="predicted"/>
<accession>A0AAV6LAH7</accession>
<name>A0AAV6LAH7_9ERIC</name>
<reference evidence="1" key="1">
    <citation type="submission" date="2020-08" db="EMBL/GenBank/DDBJ databases">
        <title>Plant Genome Project.</title>
        <authorList>
            <person name="Zhang R.-G."/>
        </authorList>
    </citation>
    <scope>NUCLEOTIDE SEQUENCE</scope>
    <source>
        <strain evidence="1">WSP0</strain>
        <tissue evidence="1">Leaf</tissue>
    </source>
</reference>
<gene>
    <name evidence="1" type="ORF">RHGRI_004863</name>
</gene>
<organism evidence="1 2">
    <name type="scientific">Rhododendron griersonianum</name>
    <dbReference type="NCBI Taxonomy" id="479676"/>
    <lineage>
        <taxon>Eukaryota</taxon>
        <taxon>Viridiplantae</taxon>
        <taxon>Streptophyta</taxon>
        <taxon>Embryophyta</taxon>
        <taxon>Tracheophyta</taxon>
        <taxon>Spermatophyta</taxon>
        <taxon>Magnoliopsida</taxon>
        <taxon>eudicotyledons</taxon>
        <taxon>Gunneridae</taxon>
        <taxon>Pentapetalae</taxon>
        <taxon>asterids</taxon>
        <taxon>Ericales</taxon>
        <taxon>Ericaceae</taxon>
        <taxon>Ericoideae</taxon>
        <taxon>Rhodoreae</taxon>
        <taxon>Rhododendron</taxon>
    </lineage>
</organism>
<protein>
    <submittedName>
        <fullName evidence="1">Uncharacterized protein</fullName>
    </submittedName>
</protein>
<evidence type="ECO:0000313" key="2">
    <source>
        <dbReference type="Proteomes" id="UP000823749"/>
    </source>
</evidence>